<protein>
    <submittedName>
        <fullName evidence="3">Type II toxin-antitoxin system RelE/ParE family toxin</fullName>
    </submittedName>
</protein>
<proteinExistence type="inferred from homology"/>
<accession>A0ABY5L7N8</accession>
<dbReference type="EMBL" id="CP101740">
    <property type="protein sequence ID" value="UUL82975.1"/>
    <property type="molecule type" value="Genomic_DNA"/>
</dbReference>
<sequence length="95" mass="10748">MRVDYLPSATGDLDAVFWYIAPHNEAAAERLIGRIKGSINRLGDYPRIGSPRPELGRTIRTLSVSDYLVIYRVEQVVEIIRVIHAARDVRSIDLT</sequence>
<reference evidence="3" key="1">
    <citation type="submission" date="2022-07" db="EMBL/GenBank/DDBJ databases">
        <title>Sphingomonas sp. nov., a novel bacterium isolated from the north slope of the Mount Everest.</title>
        <authorList>
            <person name="Cui X."/>
            <person name="Liu Y."/>
        </authorList>
    </citation>
    <scope>NUCLEOTIDE SEQUENCE</scope>
    <source>
        <strain evidence="3">S5-59</strain>
    </source>
</reference>
<organism evidence="3 4">
    <name type="scientific">Sphingomonas qomolangmaensis</name>
    <dbReference type="NCBI Taxonomy" id="2918765"/>
    <lineage>
        <taxon>Bacteria</taxon>
        <taxon>Pseudomonadati</taxon>
        <taxon>Pseudomonadota</taxon>
        <taxon>Alphaproteobacteria</taxon>
        <taxon>Sphingomonadales</taxon>
        <taxon>Sphingomonadaceae</taxon>
        <taxon>Sphingomonas</taxon>
    </lineage>
</organism>
<name>A0ABY5L7N8_9SPHN</name>
<dbReference type="Proteomes" id="UP001058533">
    <property type="component" value="Chromosome"/>
</dbReference>
<dbReference type="InterPro" id="IPR007712">
    <property type="entry name" value="RelE/ParE_toxin"/>
</dbReference>
<dbReference type="Pfam" id="PF05016">
    <property type="entry name" value="ParE_toxin"/>
    <property type="match status" value="1"/>
</dbReference>
<dbReference type="PANTHER" id="PTHR33755">
    <property type="entry name" value="TOXIN PARE1-RELATED"/>
    <property type="match status" value="1"/>
</dbReference>
<comment type="similarity">
    <text evidence="1">Belongs to the RelE toxin family.</text>
</comment>
<dbReference type="InterPro" id="IPR035093">
    <property type="entry name" value="RelE/ParE_toxin_dom_sf"/>
</dbReference>
<gene>
    <name evidence="3" type="ORF">NMP03_01690</name>
</gene>
<dbReference type="InterPro" id="IPR051803">
    <property type="entry name" value="TA_system_RelE-like_toxin"/>
</dbReference>
<evidence type="ECO:0000256" key="1">
    <source>
        <dbReference type="ARBA" id="ARBA00006226"/>
    </source>
</evidence>
<keyword evidence="2" id="KW-1277">Toxin-antitoxin system</keyword>
<dbReference type="RefSeq" id="WP_256506819.1">
    <property type="nucleotide sequence ID" value="NZ_CP101740.1"/>
</dbReference>
<keyword evidence="4" id="KW-1185">Reference proteome</keyword>
<evidence type="ECO:0000313" key="4">
    <source>
        <dbReference type="Proteomes" id="UP001058533"/>
    </source>
</evidence>
<dbReference type="Gene3D" id="3.30.2310.20">
    <property type="entry name" value="RelE-like"/>
    <property type="match status" value="1"/>
</dbReference>
<evidence type="ECO:0000256" key="2">
    <source>
        <dbReference type="ARBA" id="ARBA00022649"/>
    </source>
</evidence>
<evidence type="ECO:0000313" key="3">
    <source>
        <dbReference type="EMBL" id="UUL82975.1"/>
    </source>
</evidence>